<evidence type="ECO:0000259" key="9">
    <source>
        <dbReference type="Pfam" id="PF00482"/>
    </source>
</evidence>
<comment type="caution">
    <text evidence="10">The sequence shown here is derived from an EMBL/GenBank/DDBJ whole genome shotgun (WGS) entry which is preliminary data.</text>
</comment>
<sequence>MLFKYETITNTGDKKIGTIEASSKDSAISALQRRGFIVSSIFEEGASSSMLHLSFLEKRVKMKDIVIMSRQISTLFEAQVSALKAFNLLATNTGNPALVKILNTISTDIQSGVSISEALSRHPDAFSIFYINMVKAGEESGKLTQTFSYLADYLDRQYQLTSKTKNALIYPAFVIGVFFIVMVLMFTFIVPKLAEIIKDSEQAIPFSTKIVFALSALMVNYGLYLAIGACLLGVYLYKLSNTGSGKLYLDKLKLTFPVIKNIYGKLYLSRIADNMDTMLSSGINIVRAIELTSVVVGNRVFEDLLKDAAEKVKGGSSLSDTFSSYPEIPPIMAGMIHVGEETGSLGSILKTLGKFYAREVNEAVDTMVSLIEPMMIVALGLGVGLLLTSVLMPIYNIAGGI</sequence>
<dbReference type="FunFam" id="1.20.81.30:FF:000001">
    <property type="entry name" value="Type II secretion system protein F"/>
    <property type="match status" value="1"/>
</dbReference>
<keyword evidence="3" id="KW-1003">Cell membrane</keyword>
<evidence type="ECO:0000256" key="8">
    <source>
        <dbReference type="SAM" id="Phobius"/>
    </source>
</evidence>
<protein>
    <recommendedName>
        <fullName evidence="9">Type II secretion system protein GspF domain-containing protein</fullName>
    </recommendedName>
</protein>
<feature type="transmembrane region" description="Helical" evidence="8">
    <location>
        <begin position="210"/>
        <end position="237"/>
    </location>
</feature>
<dbReference type="InterPro" id="IPR003004">
    <property type="entry name" value="GspF/PilC"/>
</dbReference>
<evidence type="ECO:0000256" key="2">
    <source>
        <dbReference type="ARBA" id="ARBA00005745"/>
    </source>
</evidence>
<dbReference type="Gene3D" id="1.20.81.30">
    <property type="entry name" value="Type II secretion system (T2SS), domain F"/>
    <property type="match status" value="2"/>
</dbReference>
<evidence type="ECO:0000256" key="4">
    <source>
        <dbReference type="ARBA" id="ARBA00022519"/>
    </source>
</evidence>
<dbReference type="Proteomes" id="UP000034952">
    <property type="component" value="Unassembled WGS sequence"/>
</dbReference>
<evidence type="ECO:0000256" key="7">
    <source>
        <dbReference type="ARBA" id="ARBA00023136"/>
    </source>
</evidence>
<evidence type="ECO:0000313" key="10">
    <source>
        <dbReference type="EMBL" id="KKP66809.1"/>
    </source>
</evidence>
<feature type="transmembrane region" description="Helical" evidence="8">
    <location>
        <begin position="376"/>
        <end position="398"/>
    </location>
</feature>
<dbReference type="PRINTS" id="PR00812">
    <property type="entry name" value="BCTERIALGSPF"/>
</dbReference>
<feature type="transmembrane region" description="Helical" evidence="8">
    <location>
        <begin position="167"/>
        <end position="190"/>
    </location>
</feature>
<accession>A0A0G0BBS0</accession>
<feature type="domain" description="Type II secretion system protein GspF" evidence="9">
    <location>
        <begin position="273"/>
        <end position="393"/>
    </location>
</feature>
<dbReference type="PANTHER" id="PTHR30012:SF0">
    <property type="entry name" value="TYPE II SECRETION SYSTEM PROTEIN F-RELATED"/>
    <property type="match status" value="1"/>
</dbReference>
<dbReference type="AlphaFoldDB" id="A0A0G0BBS0"/>
<dbReference type="PANTHER" id="PTHR30012">
    <property type="entry name" value="GENERAL SECRETION PATHWAY PROTEIN"/>
    <property type="match status" value="1"/>
</dbReference>
<evidence type="ECO:0000256" key="5">
    <source>
        <dbReference type="ARBA" id="ARBA00022692"/>
    </source>
</evidence>
<dbReference type="InterPro" id="IPR018076">
    <property type="entry name" value="T2SS_GspF_dom"/>
</dbReference>
<evidence type="ECO:0000256" key="3">
    <source>
        <dbReference type="ARBA" id="ARBA00022475"/>
    </source>
</evidence>
<dbReference type="Pfam" id="PF00482">
    <property type="entry name" value="T2SSF"/>
    <property type="match status" value="2"/>
</dbReference>
<comment type="subcellular location">
    <subcellularLocation>
        <location evidence="1">Cell inner membrane</location>
        <topology evidence="1">Multi-pass membrane protein</topology>
    </subcellularLocation>
</comment>
<keyword evidence="5 8" id="KW-0812">Transmembrane</keyword>
<gene>
    <name evidence="10" type="ORF">UR64_C0002G0025</name>
</gene>
<dbReference type="InterPro" id="IPR042094">
    <property type="entry name" value="T2SS_GspF_sf"/>
</dbReference>
<feature type="domain" description="Type II secretion system protein GspF" evidence="9">
    <location>
        <begin position="69"/>
        <end position="191"/>
    </location>
</feature>
<keyword evidence="7 8" id="KW-0472">Membrane</keyword>
<keyword evidence="6 8" id="KW-1133">Transmembrane helix</keyword>
<dbReference type="GO" id="GO:0005886">
    <property type="term" value="C:plasma membrane"/>
    <property type="evidence" value="ECO:0007669"/>
    <property type="project" value="UniProtKB-SubCell"/>
</dbReference>
<evidence type="ECO:0000313" key="11">
    <source>
        <dbReference type="Proteomes" id="UP000034952"/>
    </source>
</evidence>
<evidence type="ECO:0000256" key="6">
    <source>
        <dbReference type="ARBA" id="ARBA00022989"/>
    </source>
</evidence>
<proteinExistence type="inferred from homology"/>
<comment type="similarity">
    <text evidence="2">Belongs to the GSP F family.</text>
</comment>
<name>A0A0G0BBS0_9BACT</name>
<evidence type="ECO:0000256" key="1">
    <source>
        <dbReference type="ARBA" id="ARBA00004429"/>
    </source>
</evidence>
<organism evidence="10 11">
    <name type="scientific">Candidatus Nomurabacteria bacterium GW2011_GWE1_35_16</name>
    <dbReference type="NCBI Taxonomy" id="1618761"/>
    <lineage>
        <taxon>Bacteria</taxon>
        <taxon>Candidatus Nomuraibacteriota</taxon>
    </lineage>
</organism>
<reference evidence="10 11" key="1">
    <citation type="journal article" date="2015" name="Nature">
        <title>rRNA introns, odd ribosomes, and small enigmatic genomes across a large radiation of phyla.</title>
        <authorList>
            <person name="Brown C.T."/>
            <person name="Hug L.A."/>
            <person name="Thomas B.C."/>
            <person name="Sharon I."/>
            <person name="Castelle C.J."/>
            <person name="Singh A."/>
            <person name="Wilkins M.J."/>
            <person name="Williams K.H."/>
            <person name="Banfield J.F."/>
        </authorList>
    </citation>
    <scope>NUCLEOTIDE SEQUENCE [LARGE SCALE GENOMIC DNA]</scope>
</reference>
<dbReference type="EMBL" id="LBPY01000002">
    <property type="protein sequence ID" value="KKP66809.1"/>
    <property type="molecule type" value="Genomic_DNA"/>
</dbReference>
<keyword evidence="4" id="KW-0997">Cell inner membrane</keyword>